<evidence type="ECO:0000313" key="4">
    <source>
        <dbReference type="Proteomes" id="UP000245444"/>
    </source>
</evidence>
<sequence>MPASRPIIRALLTGALAAGSLAQAHAQAQSLPDQTGTGGGPRSTITAPNTSSVGQVMPHSGRPEAGLERRIDDRTRQERVDDRIDSGICVGCGR</sequence>
<feature type="signal peptide" evidence="2">
    <location>
        <begin position="1"/>
        <end position="26"/>
    </location>
</feature>
<dbReference type="EMBL" id="CP029553">
    <property type="protein sequence ID" value="AWN48677.1"/>
    <property type="molecule type" value="Genomic_DNA"/>
</dbReference>
<feature type="chain" id="PRO_5016058542" evidence="2">
    <location>
        <begin position="27"/>
        <end position="94"/>
    </location>
</feature>
<reference evidence="3 4" key="1">
    <citation type="submission" date="2018-05" db="EMBL/GenBank/DDBJ databases">
        <title>Complete Genome Sequence of Methylobacterium sp. 17Sr1-28.</title>
        <authorList>
            <person name="Srinivasan S."/>
        </authorList>
    </citation>
    <scope>NUCLEOTIDE SEQUENCE [LARGE SCALE GENOMIC DNA]</scope>
    <source>
        <strain evidence="3 4">17Sr1-28</strain>
    </source>
</reference>
<evidence type="ECO:0000256" key="1">
    <source>
        <dbReference type="SAM" id="MobiDB-lite"/>
    </source>
</evidence>
<feature type="compositionally biased region" description="Polar residues" evidence="1">
    <location>
        <begin position="43"/>
        <end position="54"/>
    </location>
</feature>
<dbReference type="AlphaFoldDB" id="A0A2U8WRE8"/>
<keyword evidence="4" id="KW-1185">Reference proteome</keyword>
<evidence type="ECO:0000256" key="2">
    <source>
        <dbReference type="SAM" id="SignalP"/>
    </source>
</evidence>
<feature type="compositionally biased region" description="Basic and acidic residues" evidence="1">
    <location>
        <begin position="61"/>
        <end position="79"/>
    </location>
</feature>
<proteinExistence type="predicted"/>
<dbReference type="Proteomes" id="UP000245444">
    <property type="component" value="Chromosome"/>
</dbReference>
<name>A0A2U8WRE8_9HYPH</name>
<keyword evidence="2" id="KW-0732">Signal</keyword>
<protein>
    <submittedName>
        <fullName evidence="3">Uncharacterized protein</fullName>
    </submittedName>
</protein>
<gene>
    <name evidence="3" type="ORF">DK419_21880</name>
</gene>
<dbReference type="KEGG" id="mtea:DK419_21880"/>
<organism evidence="3 4">
    <name type="scientific">Methylobacterium terrae</name>
    <dbReference type="NCBI Taxonomy" id="2202827"/>
    <lineage>
        <taxon>Bacteria</taxon>
        <taxon>Pseudomonadati</taxon>
        <taxon>Pseudomonadota</taxon>
        <taxon>Alphaproteobacteria</taxon>
        <taxon>Hyphomicrobiales</taxon>
        <taxon>Methylobacteriaceae</taxon>
        <taxon>Methylobacterium</taxon>
    </lineage>
</organism>
<feature type="region of interest" description="Disordered" evidence="1">
    <location>
        <begin position="25"/>
        <end position="79"/>
    </location>
</feature>
<evidence type="ECO:0000313" key="3">
    <source>
        <dbReference type="EMBL" id="AWN48677.1"/>
    </source>
</evidence>
<dbReference type="RefSeq" id="WP_109960965.1">
    <property type="nucleotide sequence ID" value="NZ_CP029553.1"/>
</dbReference>
<dbReference type="OrthoDB" id="8004132at2"/>
<accession>A0A2U8WRE8</accession>